<dbReference type="FunFam" id="3.40.630.30:FF:000026">
    <property type="entry name" value="Phosphinothricin acetyltransferase"/>
    <property type="match status" value="1"/>
</dbReference>
<dbReference type="PANTHER" id="PTHR43072:SF23">
    <property type="entry name" value="UPF0039 PROTEIN C11D3.02C"/>
    <property type="match status" value="1"/>
</dbReference>
<keyword evidence="7" id="KW-1185">Reference proteome</keyword>
<evidence type="ECO:0000256" key="4">
    <source>
        <dbReference type="ARBA" id="ARBA00051334"/>
    </source>
</evidence>
<dbReference type="InterPro" id="IPR000182">
    <property type="entry name" value="GNAT_dom"/>
</dbReference>
<evidence type="ECO:0000256" key="3">
    <source>
        <dbReference type="ARBA" id="ARBA00050603"/>
    </source>
</evidence>
<dbReference type="KEGG" id="fla:SY85_04290"/>
<keyword evidence="2" id="KW-0012">Acyltransferase</keyword>
<dbReference type="Proteomes" id="UP000077177">
    <property type="component" value="Chromosome"/>
</dbReference>
<evidence type="ECO:0000313" key="7">
    <source>
        <dbReference type="Proteomes" id="UP000077177"/>
    </source>
</evidence>
<organism evidence="6 7">
    <name type="scientific">Flavisolibacter tropicus</name>
    <dbReference type="NCBI Taxonomy" id="1492898"/>
    <lineage>
        <taxon>Bacteria</taxon>
        <taxon>Pseudomonadati</taxon>
        <taxon>Bacteroidota</taxon>
        <taxon>Chitinophagia</taxon>
        <taxon>Chitinophagales</taxon>
        <taxon>Chitinophagaceae</taxon>
        <taxon>Flavisolibacter</taxon>
    </lineage>
</organism>
<dbReference type="PANTHER" id="PTHR43072">
    <property type="entry name" value="N-ACETYLTRANSFERASE"/>
    <property type="match status" value="1"/>
</dbReference>
<comment type="catalytic activity">
    <reaction evidence="4">
        <text>L-methionine sulfone + acetyl-CoA = N-acetyl-L-methionine sulfone + CoA + H(+)</text>
        <dbReference type="Rhea" id="RHEA:47656"/>
        <dbReference type="ChEBI" id="CHEBI:15378"/>
        <dbReference type="ChEBI" id="CHEBI:57287"/>
        <dbReference type="ChEBI" id="CHEBI:57288"/>
        <dbReference type="ChEBI" id="CHEBI:87824"/>
        <dbReference type="ChEBI" id="CHEBI:87825"/>
    </reaction>
</comment>
<gene>
    <name evidence="6" type="ORF">SY85_04290</name>
</gene>
<evidence type="ECO:0000256" key="1">
    <source>
        <dbReference type="ARBA" id="ARBA00022679"/>
    </source>
</evidence>
<reference evidence="7" key="1">
    <citation type="submission" date="2015-01" db="EMBL/GenBank/DDBJ databases">
        <title>Flavisolibacter sp./LCS9/ whole genome sequencing.</title>
        <authorList>
            <person name="Kim M.K."/>
            <person name="Srinivasan S."/>
            <person name="Lee J.-J."/>
        </authorList>
    </citation>
    <scope>NUCLEOTIDE SEQUENCE [LARGE SCALE GENOMIC DNA]</scope>
    <source>
        <strain evidence="7">LCS9</strain>
    </source>
</reference>
<dbReference type="GO" id="GO:0016747">
    <property type="term" value="F:acyltransferase activity, transferring groups other than amino-acyl groups"/>
    <property type="evidence" value="ECO:0007669"/>
    <property type="project" value="InterPro"/>
</dbReference>
<dbReference type="STRING" id="1492898.SY85_04290"/>
<dbReference type="Gene3D" id="3.40.630.30">
    <property type="match status" value="1"/>
</dbReference>
<evidence type="ECO:0000259" key="5">
    <source>
        <dbReference type="PROSITE" id="PS51186"/>
    </source>
</evidence>
<keyword evidence="1 6" id="KW-0808">Transferase</keyword>
<dbReference type="OrthoDB" id="9799096at2"/>
<dbReference type="CDD" id="cd04301">
    <property type="entry name" value="NAT_SF"/>
    <property type="match status" value="1"/>
</dbReference>
<dbReference type="InterPro" id="IPR016181">
    <property type="entry name" value="Acyl_CoA_acyltransferase"/>
</dbReference>
<sequence>MIREATNVDLPAMLEIYNDVIVNTTAVYDYHPHTIEMRRQWFATKQEQGFPVFVAEEDGVIYGFSTIGPFRNWAAYKYSVENSIYVAASARGKGIGKLLFPPIIKAAKERNMHTIVSGIDATNEGSIKLHEHFGFVEVAHFKQVGYKFGKWLDLKFFQLILETPEHPEEN</sequence>
<protein>
    <submittedName>
        <fullName evidence="6">Acetyltransferase</fullName>
    </submittedName>
</protein>
<dbReference type="SUPFAM" id="SSF55729">
    <property type="entry name" value="Acyl-CoA N-acyltransferases (Nat)"/>
    <property type="match status" value="1"/>
</dbReference>
<dbReference type="PROSITE" id="PS51186">
    <property type="entry name" value="GNAT"/>
    <property type="match status" value="1"/>
</dbReference>
<reference evidence="6 7" key="2">
    <citation type="journal article" date="2016" name="Int. J. Syst. Evol. Microbiol.">
        <title>Flavisolibacter tropicus sp. nov., isolated from tropical soil.</title>
        <authorList>
            <person name="Lee J.J."/>
            <person name="Kang M.S."/>
            <person name="Kim G.S."/>
            <person name="Lee C.S."/>
            <person name="Lim S."/>
            <person name="Lee J."/>
            <person name="Roh S.H."/>
            <person name="Kang H."/>
            <person name="Ha J.M."/>
            <person name="Bae S."/>
            <person name="Jung H.Y."/>
            <person name="Kim M.K."/>
        </authorList>
    </citation>
    <scope>NUCLEOTIDE SEQUENCE [LARGE SCALE GENOMIC DNA]</scope>
    <source>
        <strain evidence="6 7">LCS9</strain>
    </source>
</reference>
<dbReference type="AlphaFoldDB" id="A0A172U2V7"/>
<feature type="domain" description="N-acetyltransferase" evidence="5">
    <location>
        <begin position="1"/>
        <end position="153"/>
    </location>
</feature>
<evidence type="ECO:0000313" key="6">
    <source>
        <dbReference type="EMBL" id="ANE53317.1"/>
    </source>
</evidence>
<name>A0A172U2V7_9BACT</name>
<accession>A0A172U2V7</accession>
<comment type="catalytic activity">
    <reaction evidence="3">
        <text>L-methionine sulfoximine + acetyl-CoA = N-acetyl-L-methionine sulfoximine + CoA + H(+)</text>
        <dbReference type="Rhea" id="RHEA:47660"/>
        <dbReference type="ChEBI" id="CHEBI:15378"/>
        <dbReference type="ChEBI" id="CHEBI:57287"/>
        <dbReference type="ChEBI" id="CHEBI:57288"/>
        <dbReference type="ChEBI" id="CHEBI:87826"/>
        <dbReference type="ChEBI" id="CHEBI:87827"/>
    </reaction>
</comment>
<dbReference type="EMBL" id="CP011390">
    <property type="protein sequence ID" value="ANE53317.1"/>
    <property type="molecule type" value="Genomic_DNA"/>
</dbReference>
<evidence type="ECO:0000256" key="2">
    <source>
        <dbReference type="ARBA" id="ARBA00023315"/>
    </source>
</evidence>
<dbReference type="Pfam" id="PF13420">
    <property type="entry name" value="Acetyltransf_4"/>
    <property type="match status" value="1"/>
</dbReference>
<proteinExistence type="predicted"/>